<comment type="caution">
    <text evidence="1">The sequence shown here is derived from an EMBL/GenBank/DDBJ whole genome shotgun (WGS) entry which is preliminary data.</text>
</comment>
<organism evidence="1 2">
    <name type="scientific">Rubritalea halochordaticola</name>
    <dbReference type="NCBI Taxonomy" id="714537"/>
    <lineage>
        <taxon>Bacteria</taxon>
        <taxon>Pseudomonadati</taxon>
        <taxon>Verrucomicrobiota</taxon>
        <taxon>Verrucomicrobiia</taxon>
        <taxon>Verrucomicrobiales</taxon>
        <taxon>Rubritaleaceae</taxon>
        <taxon>Rubritalea</taxon>
    </lineage>
</organism>
<dbReference type="RefSeq" id="WP_346189599.1">
    <property type="nucleotide sequence ID" value="NZ_BAABRL010000011.1"/>
</dbReference>
<keyword evidence="2" id="KW-1185">Reference proteome</keyword>
<dbReference type="EMBL" id="BAABRL010000011">
    <property type="protein sequence ID" value="GAA5497024.1"/>
    <property type="molecule type" value="Genomic_DNA"/>
</dbReference>
<evidence type="ECO:0008006" key="3">
    <source>
        <dbReference type="Google" id="ProtNLM"/>
    </source>
</evidence>
<accession>A0ABP9V2Y8</accession>
<proteinExistence type="predicted"/>
<gene>
    <name evidence="1" type="ORF">Rhal01_03212</name>
</gene>
<evidence type="ECO:0000313" key="2">
    <source>
        <dbReference type="Proteomes" id="UP001424741"/>
    </source>
</evidence>
<sequence length="162" mass="18059">MGDDYHEKETITLTAGETKSRSELHSFLKSRGFKSEDEFYFVDRPDSPKPWQAISVMTVNVFNQGSAVYETEEDVAEAPGQWDELKVEYLLASLPQSFIEKCAIECETLAAQFDLQMELGGEAIKPGQLQSTLQKIADKLTSELNEPGSETLGILIAQSYGR</sequence>
<reference evidence="1 2" key="1">
    <citation type="submission" date="2024-02" db="EMBL/GenBank/DDBJ databases">
        <title>Rubritalea halochordaticola NBRC 107102.</title>
        <authorList>
            <person name="Ichikawa N."/>
            <person name="Katano-Makiyama Y."/>
            <person name="Hidaka K."/>
        </authorList>
    </citation>
    <scope>NUCLEOTIDE SEQUENCE [LARGE SCALE GENOMIC DNA]</scope>
    <source>
        <strain evidence="1 2">NBRC 107102</strain>
    </source>
</reference>
<protein>
    <recommendedName>
        <fullName evidence="3">DUF4304 domain-containing protein</fullName>
    </recommendedName>
</protein>
<evidence type="ECO:0000313" key="1">
    <source>
        <dbReference type="EMBL" id="GAA5497024.1"/>
    </source>
</evidence>
<name>A0ABP9V2Y8_9BACT</name>
<dbReference type="Proteomes" id="UP001424741">
    <property type="component" value="Unassembled WGS sequence"/>
</dbReference>